<reference evidence="3" key="1">
    <citation type="submission" date="2020-05" db="EMBL/GenBank/DDBJ databases">
        <authorList>
            <person name="Chiriac C."/>
            <person name="Salcher M."/>
            <person name="Ghai R."/>
            <person name="Kavagutti S V."/>
        </authorList>
    </citation>
    <scope>NUCLEOTIDE SEQUENCE</scope>
</reference>
<proteinExistence type="predicted"/>
<keyword evidence="2" id="KW-0812">Transmembrane</keyword>
<feature type="transmembrane region" description="Helical" evidence="2">
    <location>
        <begin position="6"/>
        <end position="25"/>
    </location>
</feature>
<keyword evidence="2" id="KW-0472">Membrane</keyword>
<feature type="compositionally biased region" description="Low complexity" evidence="1">
    <location>
        <begin position="36"/>
        <end position="46"/>
    </location>
</feature>
<dbReference type="EMBL" id="CAFBMK010000012">
    <property type="protein sequence ID" value="CAB4897206.1"/>
    <property type="molecule type" value="Genomic_DNA"/>
</dbReference>
<evidence type="ECO:0000313" key="3">
    <source>
        <dbReference type="EMBL" id="CAB4897206.1"/>
    </source>
</evidence>
<organism evidence="3">
    <name type="scientific">freshwater metagenome</name>
    <dbReference type="NCBI Taxonomy" id="449393"/>
    <lineage>
        <taxon>unclassified sequences</taxon>
        <taxon>metagenomes</taxon>
        <taxon>ecological metagenomes</taxon>
    </lineage>
</organism>
<feature type="region of interest" description="Disordered" evidence="1">
    <location>
        <begin position="31"/>
        <end position="69"/>
    </location>
</feature>
<evidence type="ECO:0000256" key="1">
    <source>
        <dbReference type="SAM" id="MobiDB-lite"/>
    </source>
</evidence>
<gene>
    <name evidence="3" type="ORF">UFOPK3564_00367</name>
</gene>
<evidence type="ECO:0000256" key="2">
    <source>
        <dbReference type="SAM" id="Phobius"/>
    </source>
</evidence>
<name>A0A6J7FNU7_9ZZZZ</name>
<accession>A0A6J7FNU7</accession>
<protein>
    <submittedName>
        <fullName evidence="3">Unannotated protein</fullName>
    </submittedName>
</protein>
<dbReference type="AlphaFoldDB" id="A0A6J7FNU7"/>
<keyword evidence="2" id="KW-1133">Transmembrane helix</keyword>
<sequence length="176" mass="19271">MRPIRPAILIAGITTFVVLLILLFVNGGSRERNGDQATAPTTTQAPRPGFGPHGDVLETEPETGGPSAVTLKNPQVIRRWLTDTTEQRTRDLLVELARERMRRPKTVTITGRVYPADDGTLPLRLRGGTPARTLRVVIDTRKPGRLTIRVDGKAWKTVATDDQRAQPGGTPARPTI</sequence>